<accession>A0ABW8F572</accession>
<keyword evidence="4" id="KW-1185">Reference proteome</keyword>
<dbReference type="Pfam" id="PF01381">
    <property type="entry name" value="HTH_3"/>
    <property type="match status" value="1"/>
</dbReference>
<dbReference type="InterPro" id="IPR001387">
    <property type="entry name" value="Cro/C1-type_HTH"/>
</dbReference>
<dbReference type="EMBL" id="JBIUZV010000019">
    <property type="protein sequence ID" value="MFJ3048444.1"/>
    <property type="molecule type" value="Genomic_DNA"/>
</dbReference>
<dbReference type="InterPro" id="IPR013430">
    <property type="entry name" value="Toxin_antidote_HigA"/>
</dbReference>
<dbReference type="PANTHER" id="PTHR36924:SF1">
    <property type="entry name" value="ANTITOXIN HIGA-1"/>
    <property type="match status" value="1"/>
</dbReference>
<proteinExistence type="predicted"/>
<dbReference type="Proteomes" id="UP001617427">
    <property type="component" value="Unassembled WGS sequence"/>
</dbReference>
<name>A0ABW8F572_9BURK</name>
<protein>
    <submittedName>
        <fullName evidence="3">HigA family addiction module antitoxin</fullName>
    </submittedName>
</protein>
<evidence type="ECO:0000313" key="4">
    <source>
        <dbReference type="Proteomes" id="UP001617427"/>
    </source>
</evidence>
<dbReference type="PROSITE" id="PS50943">
    <property type="entry name" value="HTH_CROC1"/>
    <property type="match status" value="1"/>
</dbReference>
<reference evidence="3 4" key="1">
    <citation type="submission" date="2024-10" db="EMBL/GenBank/DDBJ databases">
        <title>The Natural Products Discovery Center: Release of the First 8490 Sequenced Strains for Exploring Actinobacteria Biosynthetic Diversity.</title>
        <authorList>
            <person name="Kalkreuter E."/>
            <person name="Kautsar S.A."/>
            <person name="Yang D."/>
            <person name="Bader C.D."/>
            <person name="Teijaro C.N."/>
            <person name="Fluegel L."/>
            <person name="Davis C.M."/>
            <person name="Simpson J.R."/>
            <person name="Lauterbach L."/>
            <person name="Steele A.D."/>
            <person name="Gui C."/>
            <person name="Meng S."/>
            <person name="Li G."/>
            <person name="Viehrig K."/>
            <person name="Ye F."/>
            <person name="Su P."/>
            <person name="Kiefer A.F."/>
            <person name="Nichols A."/>
            <person name="Cepeda A.J."/>
            <person name="Yan W."/>
            <person name="Fan B."/>
            <person name="Jiang Y."/>
            <person name="Adhikari A."/>
            <person name="Zheng C.-J."/>
            <person name="Schuster L."/>
            <person name="Cowan T.M."/>
            <person name="Smanski M.J."/>
            <person name="Chevrette M.G."/>
            <person name="De Carvalho L.P.S."/>
            <person name="Shen B."/>
        </authorList>
    </citation>
    <scope>NUCLEOTIDE SEQUENCE [LARGE SCALE GENOMIC DNA]</scope>
    <source>
        <strain evidence="3 4">NPDC087045</strain>
    </source>
</reference>
<evidence type="ECO:0000259" key="2">
    <source>
        <dbReference type="PROSITE" id="PS50943"/>
    </source>
</evidence>
<dbReference type="SMART" id="SM00530">
    <property type="entry name" value="HTH_XRE"/>
    <property type="match status" value="1"/>
</dbReference>
<evidence type="ECO:0000256" key="1">
    <source>
        <dbReference type="ARBA" id="ARBA00023125"/>
    </source>
</evidence>
<comment type="caution">
    <text evidence="3">The sequence shown here is derived from an EMBL/GenBank/DDBJ whole genome shotgun (WGS) entry which is preliminary data.</text>
</comment>
<organism evidence="3 4">
    <name type="scientific">Herbaspirillum chlorophenolicum</name>
    <dbReference type="NCBI Taxonomy" id="211589"/>
    <lineage>
        <taxon>Bacteria</taxon>
        <taxon>Pseudomonadati</taxon>
        <taxon>Pseudomonadota</taxon>
        <taxon>Betaproteobacteria</taxon>
        <taxon>Burkholderiales</taxon>
        <taxon>Oxalobacteraceae</taxon>
        <taxon>Herbaspirillum</taxon>
    </lineage>
</organism>
<feature type="domain" description="HTH cro/C1-type" evidence="2">
    <location>
        <begin position="25"/>
        <end position="72"/>
    </location>
</feature>
<dbReference type="Gene3D" id="1.10.260.40">
    <property type="entry name" value="lambda repressor-like DNA-binding domains"/>
    <property type="match status" value="1"/>
</dbReference>
<evidence type="ECO:0000313" key="3">
    <source>
        <dbReference type="EMBL" id="MFJ3048444.1"/>
    </source>
</evidence>
<dbReference type="PANTHER" id="PTHR36924">
    <property type="entry name" value="ANTITOXIN HIGA-1"/>
    <property type="match status" value="1"/>
</dbReference>
<dbReference type="RefSeq" id="WP_402703475.1">
    <property type="nucleotide sequence ID" value="NZ_JBIUZV010000019.1"/>
</dbReference>
<sequence>MNALSNRMRPIHPGEILKEDFLAPANLSANALAMALHVPATRIGEIVNGRRGITPDTALRLARFFGGDAQSWLNLQIAYDLKVAQMEIGARIEQEVRPLAQAA</sequence>
<dbReference type="SUPFAM" id="SSF47413">
    <property type="entry name" value="lambda repressor-like DNA-binding domains"/>
    <property type="match status" value="1"/>
</dbReference>
<dbReference type="InterPro" id="IPR010982">
    <property type="entry name" value="Lambda_DNA-bd_dom_sf"/>
</dbReference>
<keyword evidence="1" id="KW-0238">DNA-binding</keyword>
<dbReference type="CDD" id="cd00093">
    <property type="entry name" value="HTH_XRE"/>
    <property type="match status" value="1"/>
</dbReference>
<gene>
    <name evidence="3" type="ORF">ACIPEN_21635</name>
</gene>
<dbReference type="NCBIfam" id="TIGR02607">
    <property type="entry name" value="antidote_HigA"/>
    <property type="match status" value="1"/>
</dbReference>